<dbReference type="Proteomes" id="UP001224433">
    <property type="component" value="Chromosome"/>
</dbReference>
<feature type="region of interest" description="Disordered" evidence="1">
    <location>
        <begin position="96"/>
        <end position="130"/>
    </location>
</feature>
<feature type="compositionally biased region" description="Polar residues" evidence="1">
    <location>
        <begin position="110"/>
        <end position="123"/>
    </location>
</feature>
<gene>
    <name evidence="2" type="ORF">P8A20_22720</name>
</gene>
<dbReference type="EMBL" id="CP120983">
    <property type="protein sequence ID" value="WLQ66216.1"/>
    <property type="molecule type" value="Genomic_DNA"/>
</dbReference>
<organism evidence="2 3">
    <name type="scientific">Streptomyces glycanivorans</name>
    <dbReference type="NCBI Taxonomy" id="3033808"/>
    <lineage>
        <taxon>Bacteria</taxon>
        <taxon>Bacillati</taxon>
        <taxon>Actinomycetota</taxon>
        <taxon>Actinomycetes</taxon>
        <taxon>Kitasatosporales</taxon>
        <taxon>Streptomycetaceae</taxon>
        <taxon>Streptomyces</taxon>
    </lineage>
</organism>
<name>A0ABY9JEL3_9ACTN</name>
<evidence type="ECO:0000313" key="2">
    <source>
        <dbReference type="EMBL" id="WLQ66216.1"/>
    </source>
</evidence>
<evidence type="ECO:0008006" key="4">
    <source>
        <dbReference type="Google" id="ProtNLM"/>
    </source>
</evidence>
<protein>
    <recommendedName>
        <fullName evidence="4">XRE family transcriptional regulator</fullName>
    </recommendedName>
</protein>
<accession>A0ABY9JEL3</accession>
<dbReference type="RefSeq" id="WP_306104143.1">
    <property type="nucleotide sequence ID" value="NZ_CP120983.1"/>
</dbReference>
<reference evidence="2 3" key="1">
    <citation type="submission" date="2023-03" db="EMBL/GenBank/DDBJ databases">
        <title>Isolation and description of six Streptomyces strains from soil environments, able to metabolize different microbial glucans.</title>
        <authorList>
            <person name="Widen T."/>
            <person name="Larsbrink J."/>
        </authorList>
    </citation>
    <scope>NUCLEOTIDE SEQUENCE [LARGE SCALE GENOMIC DNA]</scope>
    <source>
        <strain evidence="2 3">Alt3</strain>
    </source>
</reference>
<keyword evidence="3" id="KW-1185">Reference proteome</keyword>
<feature type="compositionally biased region" description="Basic and acidic residues" evidence="1">
    <location>
        <begin position="96"/>
        <end position="106"/>
    </location>
</feature>
<sequence length="253" mass="27048">MAAAGCVSEDYWKGCDLDRIAFADSFRQLLRSSPYSMQGARARFLGIPVSSLSCYWSGRRVPGQQRLQEMHRALAVVAKPQSVAVTLSELERLRRSAARRSRDERAALSVSTTASAPRSNGKTPVSAGSCMTRPALSAQDRRNAPGSVASQTIDALIAAGAAGERRTLLGIAWSASKAMAPSEISATVAELHDMGREDLAETVILGGRERVQDESMRLALALIERELTAYAELVMRAALPSVGDAGQGHSGYQ</sequence>
<evidence type="ECO:0000256" key="1">
    <source>
        <dbReference type="SAM" id="MobiDB-lite"/>
    </source>
</evidence>
<proteinExistence type="predicted"/>
<evidence type="ECO:0000313" key="3">
    <source>
        <dbReference type="Proteomes" id="UP001224433"/>
    </source>
</evidence>